<evidence type="ECO:0000313" key="8">
    <source>
        <dbReference type="Proteomes" id="UP001301769"/>
    </source>
</evidence>
<dbReference type="InterPro" id="IPR007248">
    <property type="entry name" value="Mpv17_PMP22"/>
</dbReference>
<keyword evidence="8" id="KW-1185">Reference proteome</keyword>
<dbReference type="GO" id="GO:0005739">
    <property type="term" value="C:mitochondrion"/>
    <property type="evidence" value="ECO:0007669"/>
    <property type="project" value="TreeGrafter"/>
</dbReference>
<comment type="caution">
    <text evidence="7">The sequence shown here is derived from an EMBL/GenBank/DDBJ whole genome shotgun (WGS) entry which is preliminary data.</text>
</comment>
<proteinExistence type="inferred from homology"/>
<dbReference type="PANTHER" id="PTHR11266:SF17">
    <property type="entry name" value="PROTEIN MPV17"/>
    <property type="match status" value="1"/>
</dbReference>
<dbReference type="AlphaFoldDB" id="A0AAN7B7R1"/>
<organism evidence="7 8">
    <name type="scientific">Rhypophila decipiens</name>
    <dbReference type="NCBI Taxonomy" id="261697"/>
    <lineage>
        <taxon>Eukaryota</taxon>
        <taxon>Fungi</taxon>
        <taxon>Dikarya</taxon>
        <taxon>Ascomycota</taxon>
        <taxon>Pezizomycotina</taxon>
        <taxon>Sordariomycetes</taxon>
        <taxon>Sordariomycetidae</taxon>
        <taxon>Sordariales</taxon>
        <taxon>Naviculisporaceae</taxon>
        <taxon>Rhypophila</taxon>
    </lineage>
</organism>
<dbReference type="Pfam" id="PF04117">
    <property type="entry name" value="Mpv17_PMP22"/>
    <property type="match status" value="1"/>
</dbReference>
<evidence type="ECO:0000256" key="6">
    <source>
        <dbReference type="RuleBase" id="RU363053"/>
    </source>
</evidence>
<keyword evidence="4 6" id="KW-1133">Transmembrane helix</keyword>
<dbReference type="PANTHER" id="PTHR11266">
    <property type="entry name" value="PEROXISOMAL MEMBRANE PROTEIN 2, PXMP2 MPV17"/>
    <property type="match status" value="1"/>
</dbReference>
<evidence type="ECO:0008006" key="9">
    <source>
        <dbReference type="Google" id="ProtNLM"/>
    </source>
</evidence>
<evidence type="ECO:0000256" key="3">
    <source>
        <dbReference type="ARBA" id="ARBA00022692"/>
    </source>
</evidence>
<name>A0AAN7B7R1_9PEZI</name>
<feature type="transmembrane region" description="Helical" evidence="6">
    <location>
        <begin position="52"/>
        <end position="71"/>
    </location>
</feature>
<evidence type="ECO:0000256" key="5">
    <source>
        <dbReference type="ARBA" id="ARBA00023136"/>
    </source>
</evidence>
<comment type="subcellular location">
    <subcellularLocation>
        <location evidence="1">Membrane</location>
        <topology evidence="1">Multi-pass membrane protein</topology>
    </subcellularLocation>
</comment>
<evidence type="ECO:0000256" key="4">
    <source>
        <dbReference type="ARBA" id="ARBA00022989"/>
    </source>
</evidence>
<evidence type="ECO:0000256" key="2">
    <source>
        <dbReference type="ARBA" id="ARBA00006824"/>
    </source>
</evidence>
<accession>A0AAN7B7R1</accession>
<gene>
    <name evidence="7" type="ORF">QBC37DRAFT_440822</name>
</gene>
<dbReference type="GO" id="GO:0016020">
    <property type="term" value="C:membrane"/>
    <property type="evidence" value="ECO:0007669"/>
    <property type="project" value="UniProtKB-SubCell"/>
</dbReference>
<evidence type="ECO:0000256" key="1">
    <source>
        <dbReference type="ARBA" id="ARBA00004141"/>
    </source>
</evidence>
<comment type="similarity">
    <text evidence="2 6">Belongs to the peroxisomal membrane protein PXMP2/4 family.</text>
</comment>
<reference evidence="7" key="2">
    <citation type="submission" date="2023-05" db="EMBL/GenBank/DDBJ databases">
        <authorList>
            <consortium name="Lawrence Berkeley National Laboratory"/>
            <person name="Steindorff A."/>
            <person name="Hensen N."/>
            <person name="Bonometti L."/>
            <person name="Westerberg I."/>
            <person name="Brannstrom I.O."/>
            <person name="Guillou S."/>
            <person name="Cros-Aarteil S."/>
            <person name="Calhoun S."/>
            <person name="Haridas S."/>
            <person name="Kuo A."/>
            <person name="Mondo S."/>
            <person name="Pangilinan J."/>
            <person name="Riley R."/>
            <person name="Labutti K."/>
            <person name="Andreopoulos B."/>
            <person name="Lipzen A."/>
            <person name="Chen C."/>
            <person name="Yanf M."/>
            <person name="Daum C."/>
            <person name="Ng V."/>
            <person name="Clum A."/>
            <person name="Ohm R."/>
            <person name="Martin F."/>
            <person name="Silar P."/>
            <person name="Natvig D."/>
            <person name="Lalanne C."/>
            <person name="Gautier V."/>
            <person name="Ament-Velasquez S.L."/>
            <person name="Kruys A."/>
            <person name="Hutchinson M.I."/>
            <person name="Powell A.J."/>
            <person name="Barry K."/>
            <person name="Miller A.N."/>
            <person name="Grigoriev I.V."/>
            <person name="Debuchy R."/>
            <person name="Gladieux P."/>
            <person name="Thoren M.H."/>
            <person name="Johannesson H."/>
        </authorList>
    </citation>
    <scope>NUCLEOTIDE SEQUENCE</scope>
    <source>
        <strain evidence="7">PSN293</strain>
    </source>
</reference>
<keyword evidence="3 6" id="KW-0812">Transmembrane</keyword>
<sequence>MLTGYDDRLARRPLLTQSISTAVLSATGGFIAQQGAEKKKFSNHEFARAARMAFYGVAIWRPAVSTWFGFLQHRIFFRNKNVERVARTSMSIMEGTSPVDKLERSYTTALLRSCMVWPFVQLVNFRFVPLERRVVVVNVILLGWNCYFRLSNHISPDSC</sequence>
<evidence type="ECO:0000313" key="7">
    <source>
        <dbReference type="EMBL" id="KAK4213414.1"/>
    </source>
</evidence>
<reference evidence="7" key="1">
    <citation type="journal article" date="2023" name="Mol. Phylogenet. Evol.">
        <title>Genome-scale phylogeny and comparative genomics of the fungal order Sordariales.</title>
        <authorList>
            <person name="Hensen N."/>
            <person name="Bonometti L."/>
            <person name="Westerberg I."/>
            <person name="Brannstrom I.O."/>
            <person name="Guillou S."/>
            <person name="Cros-Aarteil S."/>
            <person name="Calhoun S."/>
            <person name="Haridas S."/>
            <person name="Kuo A."/>
            <person name="Mondo S."/>
            <person name="Pangilinan J."/>
            <person name="Riley R."/>
            <person name="LaButti K."/>
            <person name="Andreopoulos B."/>
            <person name="Lipzen A."/>
            <person name="Chen C."/>
            <person name="Yan M."/>
            <person name="Daum C."/>
            <person name="Ng V."/>
            <person name="Clum A."/>
            <person name="Steindorff A."/>
            <person name="Ohm R.A."/>
            <person name="Martin F."/>
            <person name="Silar P."/>
            <person name="Natvig D.O."/>
            <person name="Lalanne C."/>
            <person name="Gautier V."/>
            <person name="Ament-Velasquez S.L."/>
            <person name="Kruys A."/>
            <person name="Hutchinson M.I."/>
            <person name="Powell A.J."/>
            <person name="Barry K."/>
            <person name="Miller A.N."/>
            <person name="Grigoriev I.V."/>
            <person name="Debuchy R."/>
            <person name="Gladieux P."/>
            <person name="Hiltunen Thoren M."/>
            <person name="Johannesson H."/>
        </authorList>
    </citation>
    <scope>NUCLEOTIDE SEQUENCE</scope>
    <source>
        <strain evidence="7">PSN293</strain>
    </source>
</reference>
<dbReference type="EMBL" id="MU858109">
    <property type="protein sequence ID" value="KAK4213414.1"/>
    <property type="molecule type" value="Genomic_DNA"/>
</dbReference>
<dbReference type="Proteomes" id="UP001301769">
    <property type="component" value="Unassembled WGS sequence"/>
</dbReference>
<feature type="transmembrane region" description="Helical" evidence="6">
    <location>
        <begin position="12"/>
        <end position="32"/>
    </location>
</feature>
<keyword evidence="5 6" id="KW-0472">Membrane</keyword>
<protein>
    <recommendedName>
        <fullName evidence="9">Mpv17-like protein</fullName>
    </recommendedName>
</protein>